<dbReference type="EMBL" id="LNQR01000037">
    <property type="protein sequence ID" value="KWT89824.1"/>
    <property type="molecule type" value="Genomic_DNA"/>
</dbReference>
<organism evidence="1 2">
    <name type="scientific">Candidatus Magnetominusculus xianensis</name>
    <dbReference type="NCBI Taxonomy" id="1748249"/>
    <lineage>
        <taxon>Bacteria</taxon>
        <taxon>Pseudomonadati</taxon>
        <taxon>Nitrospirota</taxon>
        <taxon>Nitrospiria</taxon>
        <taxon>Nitrospirales</taxon>
        <taxon>Nitrospiraceae</taxon>
        <taxon>Candidatus Magnetominusculus</taxon>
    </lineage>
</organism>
<dbReference type="Proteomes" id="UP000060487">
    <property type="component" value="Unassembled WGS sequence"/>
</dbReference>
<gene>
    <name evidence="1" type="ORF">ASN18_1213</name>
</gene>
<proteinExistence type="predicted"/>
<evidence type="ECO:0008006" key="3">
    <source>
        <dbReference type="Google" id="ProtNLM"/>
    </source>
</evidence>
<sequence>MYQKYDVTLKDILKDIPKVFLKILTGYETGKFVDVQFPDIQLREPDLVIEVKDGKLVHIEIQSENEHMVGRMFMYCGFIYNQHRKLPVQIVLYVGNKPMNMQNQIEGEGIKYSYNLIDIMEIDCAQLLESDSPEDVLLGILCKTKDVDATIRTILDKLSVLPVKEREGYIRKLLYLSDLRKLYPKVKMEISKMPISIDIKESDIYREGMENGLLRGREEGREDGLLRGREDGLLRGREEGLIEGIELGLELKFGSSGVELMDKVRAISSLDRLEEFKNLIRKVGSIEELNVFLNI</sequence>
<dbReference type="PANTHER" id="PTHR34613:SF1">
    <property type="entry name" value="SLL6017 PROTEIN"/>
    <property type="match status" value="1"/>
</dbReference>
<evidence type="ECO:0000313" key="2">
    <source>
        <dbReference type="Proteomes" id="UP000060487"/>
    </source>
</evidence>
<evidence type="ECO:0000313" key="1">
    <source>
        <dbReference type="EMBL" id="KWT89824.1"/>
    </source>
</evidence>
<keyword evidence="2" id="KW-1185">Reference proteome</keyword>
<accession>A0ABR5SHU1</accession>
<name>A0ABR5SHU1_9BACT</name>
<comment type="caution">
    <text evidence="1">The sequence shown here is derived from an EMBL/GenBank/DDBJ whole genome shotgun (WGS) entry which is preliminary data.</text>
</comment>
<dbReference type="RefSeq" id="WP_085051855.1">
    <property type="nucleotide sequence ID" value="NZ_LNQR01000037.1"/>
</dbReference>
<dbReference type="PANTHER" id="PTHR34613">
    <property type="entry name" value="SLL0800 PROTEIN"/>
    <property type="match status" value="1"/>
</dbReference>
<reference evidence="1 2" key="1">
    <citation type="submission" date="2015-11" db="EMBL/GenBank/DDBJ databases">
        <authorList>
            <person name="Lin W."/>
        </authorList>
    </citation>
    <scope>NUCLEOTIDE SEQUENCE [LARGE SCALE GENOMIC DNA]</scope>
    <source>
        <strain evidence="1 2">HCH-1</strain>
    </source>
</reference>
<protein>
    <recommendedName>
        <fullName evidence="3">Transposase (putative) YhgA-like domain-containing protein</fullName>
    </recommendedName>
</protein>